<gene>
    <name evidence="3" type="ORF">HNQ70_001051</name>
</gene>
<dbReference type="Gene3D" id="2.60.40.10">
    <property type="entry name" value="Immunoglobulins"/>
    <property type="match status" value="1"/>
</dbReference>
<organism evidence="3 4">
    <name type="scientific">Quisquiliibacterium transsilvanicum</name>
    <dbReference type="NCBI Taxonomy" id="1549638"/>
    <lineage>
        <taxon>Bacteria</taxon>
        <taxon>Pseudomonadati</taxon>
        <taxon>Pseudomonadota</taxon>
        <taxon>Betaproteobacteria</taxon>
        <taxon>Burkholderiales</taxon>
        <taxon>Burkholderiaceae</taxon>
        <taxon>Quisquiliibacterium</taxon>
    </lineage>
</organism>
<dbReference type="InterPro" id="IPR003344">
    <property type="entry name" value="Big_1_dom"/>
</dbReference>
<comment type="caution">
    <text evidence="3">The sequence shown here is derived from an EMBL/GenBank/DDBJ whole genome shotgun (WGS) entry which is preliminary data.</text>
</comment>
<proteinExistence type="inferred from homology"/>
<dbReference type="RefSeq" id="WP_183964970.1">
    <property type="nucleotide sequence ID" value="NZ_BAABEW010000017.1"/>
</dbReference>
<dbReference type="EMBL" id="JACHGB010000002">
    <property type="protein sequence ID" value="MBB5271047.1"/>
    <property type="molecule type" value="Genomic_DNA"/>
</dbReference>
<protein>
    <recommendedName>
        <fullName evidence="2">Big-1 domain-containing protein</fullName>
    </recommendedName>
</protein>
<dbReference type="SUPFAM" id="SSF49373">
    <property type="entry name" value="Invasin/intimin cell-adhesion fragments"/>
    <property type="match status" value="1"/>
</dbReference>
<dbReference type="InterPro" id="IPR008964">
    <property type="entry name" value="Invasin/intimin_cell_adhesion"/>
</dbReference>
<reference evidence="3 4" key="1">
    <citation type="submission" date="2020-08" db="EMBL/GenBank/DDBJ databases">
        <title>Genomic Encyclopedia of Type Strains, Phase IV (KMG-IV): sequencing the most valuable type-strain genomes for metagenomic binning, comparative biology and taxonomic classification.</title>
        <authorList>
            <person name="Goeker M."/>
        </authorList>
    </citation>
    <scope>NUCLEOTIDE SEQUENCE [LARGE SCALE GENOMIC DNA]</scope>
    <source>
        <strain evidence="3 4">DSM 29781</strain>
    </source>
</reference>
<evidence type="ECO:0000313" key="3">
    <source>
        <dbReference type="EMBL" id="MBB5271047.1"/>
    </source>
</evidence>
<keyword evidence="4" id="KW-1185">Reference proteome</keyword>
<sequence length="709" mass="71948">MTTAARFNGARLRALSPRCGVVILTTLLAACGGGGSSDPAKDTVILPGGGISTPSTPASTTATVTVGVIDPVTGAARNTISFTSLSLVRALVKDGNGKALPNTVVRFSASDEAAITFSPAATALTDENGVASVNLGPARLSTAGAYAISGSVQVGESAFTGSTSVAVGASQVALGDLAPGISPLSAYGTTVFSVSVSGVPTSTLVQVRFTSACAAQNPPRATITPMVSTVNGIARATYVDKGCGSQDLVTATVEGTSVVRAATLPVLSPSVANIQFASASPMVIALRGTGGTQGPGTGVRFPEISTVRFQVVDEAGVPVATPTNVTLSLSNDTGGILIDQLPGPVVKQTDANGFVEVQVQSGTLPTPVWVIASITTATRTVTTNSVQLAVSTGQPIQSRFSTSFEVLNCEGWSYDGKCGSVGVIAADAMGNPVPDGTAISFIADHGMVEANCQTGVITGRPLPGGDSPGEDSPGRCRVSVFSQGTRPSDGRVGVVAYAVGEEHYEDWNSNNRYDVGEAFYDMGYLFIDRNQSGAYEAGERFVPFLTAQSGACASNSLPAVRTASVPGTCDGVWGRAHVRSGGVIVFSGSVPYFRTSPVFGSPNISNIPTSYSLGAACSAVVGFWLQDLNGNPMPEGTVVSADTGGAFKLSTSSEPTRVPNTNARGGTYHAFAISGRDPVSGECVGSGAVRIRTQTPRGIISDIFVNVGA</sequence>
<feature type="domain" description="Big-1" evidence="2">
    <location>
        <begin position="88"/>
        <end position="155"/>
    </location>
</feature>
<comment type="similarity">
    <text evidence="1">Belongs to the intimin/invasin family.</text>
</comment>
<evidence type="ECO:0000313" key="4">
    <source>
        <dbReference type="Proteomes" id="UP000532440"/>
    </source>
</evidence>
<name>A0A7W8M7X7_9BURK</name>
<evidence type="ECO:0000259" key="2">
    <source>
        <dbReference type="Pfam" id="PF02369"/>
    </source>
</evidence>
<dbReference type="Pfam" id="PF02369">
    <property type="entry name" value="Big_1"/>
    <property type="match status" value="1"/>
</dbReference>
<dbReference type="Proteomes" id="UP000532440">
    <property type="component" value="Unassembled WGS sequence"/>
</dbReference>
<evidence type="ECO:0000256" key="1">
    <source>
        <dbReference type="ARBA" id="ARBA00010116"/>
    </source>
</evidence>
<dbReference type="PROSITE" id="PS51257">
    <property type="entry name" value="PROKAR_LIPOPROTEIN"/>
    <property type="match status" value="1"/>
</dbReference>
<dbReference type="InterPro" id="IPR013783">
    <property type="entry name" value="Ig-like_fold"/>
</dbReference>
<accession>A0A7W8M7X7</accession>
<dbReference type="AlphaFoldDB" id="A0A7W8M7X7"/>